<name>A0A1X0NJF0_9TRYP</name>
<keyword evidence="12" id="KW-1185">Reference proteome</keyword>
<dbReference type="GO" id="GO:0016758">
    <property type="term" value="F:hexosyltransferase activity"/>
    <property type="evidence" value="ECO:0007669"/>
    <property type="project" value="InterPro"/>
</dbReference>
<keyword evidence="8 10" id="KW-0333">Golgi apparatus</keyword>
<sequence length="258" mass="29520">MLVLYVLARHPSQGYKYSESLLKEVAEYHDVITLSMNEGRVTTNKSISGNGKWGLEAEVGMSRKTYFWLEMALRLFPSAKYIAKGDDDMFLRVPQFLAELTSLPTRGLYWGILGRSYRSSISFTFAFGACYTLALDVAKTVVSFGPLRRVVYVPFTASVADKYYLYHMDGEDAMVGCALKLVGYTRHLIFASEPSCSFHDIRSENETNTVSSNSIMVHHLLEEDYVPLMRGFMNTSTFRRRIKKSRRKKTMYFSCLEE</sequence>
<dbReference type="AlphaFoldDB" id="A0A1X0NJF0"/>
<evidence type="ECO:0000256" key="1">
    <source>
        <dbReference type="ARBA" id="ARBA00004323"/>
    </source>
</evidence>
<dbReference type="Gene3D" id="3.90.550.50">
    <property type="match status" value="1"/>
</dbReference>
<dbReference type="InterPro" id="IPR002659">
    <property type="entry name" value="Glyco_trans_31"/>
</dbReference>
<comment type="similarity">
    <text evidence="2 10">Belongs to the glycosyltransferase 31 family.</text>
</comment>
<evidence type="ECO:0000256" key="7">
    <source>
        <dbReference type="ARBA" id="ARBA00022989"/>
    </source>
</evidence>
<comment type="caution">
    <text evidence="11">The sequence shown here is derived from an EMBL/GenBank/DDBJ whole genome shotgun (WGS) entry which is preliminary data.</text>
</comment>
<dbReference type="EC" id="2.4.1.-" evidence="10"/>
<evidence type="ECO:0000256" key="4">
    <source>
        <dbReference type="ARBA" id="ARBA00022679"/>
    </source>
</evidence>
<keyword evidence="5" id="KW-0812">Transmembrane</keyword>
<gene>
    <name evidence="11" type="ORF">TM35_000411370</name>
</gene>
<dbReference type="OrthoDB" id="250117at2759"/>
<dbReference type="Proteomes" id="UP000192257">
    <property type="component" value="Unassembled WGS sequence"/>
</dbReference>
<evidence type="ECO:0000256" key="9">
    <source>
        <dbReference type="ARBA" id="ARBA00023136"/>
    </source>
</evidence>
<evidence type="ECO:0000256" key="5">
    <source>
        <dbReference type="ARBA" id="ARBA00022692"/>
    </source>
</evidence>
<dbReference type="PANTHER" id="PTHR11214">
    <property type="entry name" value="BETA-1,3-N-ACETYLGLUCOSAMINYLTRANSFERASE"/>
    <property type="match status" value="1"/>
</dbReference>
<evidence type="ECO:0000256" key="2">
    <source>
        <dbReference type="ARBA" id="ARBA00008661"/>
    </source>
</evidence>
<keyword evidence="6" id="KW-0735">Signal-anchor</keyword>
<dbReference type="RefSeq" id="XP_028878833.1">
    <property type="nucleotide sequence ID" value="XM_029029845.1"/>
</dbReference>
<evidence type="ECO:0000313" key="12">
    <source>
        <dbReference type="Proteomes" id="UP000192257"/>
    </source>
</evidence>
<dbReference type="GeneID" id="39989625"/>
<dbReference type="GO" id="GO:0000139">
    <property type="term" value="C:Golgi membrane"/>
    <property type="evidence" value="ECO:0007669"/>
    <property type="project" value="UniProtKB-SubCell"/>
</dbReference>
<keyword evidence="4 11" id="KW-0808">Transferase</keyword>
<organism evidence="11 12">
    <name type="scientific">Trypanosoma theileri</name>
    <dbReference type="NCBI Taxonomy" id="67003"/>
    <lineage>
        <taxon>Eukaryota</taxon>
        <taxon>Discoba</taxon>
        <taxon>Euglenozoa</taxon>
        <taxon>Kinetoplastea</taxon>
        <taxon>Metakinetoplastina</taxon>
        <taxon>Trypanosomatida</taxon>
        <taxon>Trypanosomatidae</taxon>
        <taxon>Trypanosoma</taxon>
    </lineage>
</organism>
<evidence type="ECO:0000256" key="3">
    <source>
        <dbReference type="ARBA" id="ARBA00022676"/>
    </source>
</evidence>
<evidence type="ECO:0000256" key="8">
    <source>
        <dbReference type="ARBA" id="ARBA00023034"/>
    </source>
</evidence>
<keyword evidence="3 10" id="KW-0328">Glycosyltransferase</keyword>
<keyword evidence="7" id="KW-1133">Transmembrane helix</keyword>
<reference evidence="11 12" key="1">
    <citation type="submission" date="2017-03" db="EMBL/GenBank/DDBJ databases">
        <title>An alternative strategy for trypanosome survival in the mammalian bloodstream revealed through genome and transcriptome analysis of the ubiquitous bovine parasite Trypanosoma (Megatrypanum) theileri.</title>
        <authorList>
            <person name="Kelly S."/>
            <person name="Ivens A."/>
            <person name="Mott A."/>
            <person name="O'Neill E."/>
            <person name="Emms D."/>
            <person name="Macleod O."/>
            <person name="Voorheis P."/>
            <person name="Matthews J."/>
            <person name="Matthews K."/>
            <person name="Carrington M."/>
        </authorList>
    </citation>
    <scope>NUCLEOTIDE SEQUENCE [LARGE SCALE GENOMIC DNA]</scope>
    <source>
        <strain evidence="11">Edinburgh</strain>
    </source>
</reference>
<dbReference type="VEuPathDB" id="TriTrypDB:TM35_000411370"/>
<proteinExistence type="inferred from homology"/>
<protein>
    <recommendedName>
        <fullName evidence="10">Hexosyltransferase</fullName>
        <ecNumber evidence="10">2.4.1.-</ecNumber>
    </recommendedName>
</protein>
<keyword evidence="9" id="KW-0472">Membrane</keyword>
<evidence type="ECO:0000256" key="10">
    <source>
        <dbReference type="RuleBase" id="RU363063"/>
    </source>
</evidence>
<comment type="subcellular location">
    <subcellularLocation>
        <location evidence="1 10">Golgi apparatus membrane</location>
        <topology evidence="1 10">Single-pass type II membrane protein</topology>
    </subcellularLocation>
</comment>
<dbReference type="EMBL" id="NBCO01000041">
    <property type="protein sequence ID" value="ORC84767.1"/>
    <property type="molecule type" value="Genomic_DNA"/>
</dbReference>
<evidence type="ECO:0000313" key="11">
    <source>
        <dbReference type="EMBL" id="ORC84767.1"/>
    </source>
</evidence>
<dbReference type="PANTHER" id="PTHR11214:SF351">
    <property type="entry name" value="BETA-1,3-GALACTOSYLTRANSFERASE PVG3"/>
    <property type="match status" value="1"/>
</dbReference>
<evidence type="ECO:0000256" key="6">
    <source>
        <dbReference type="ARBA" id="ARBA00022968"/>
    </source>
</evidence>
<accession>A0A1X0NJF0</accession>